<dbReference type="Proteomes" id="UP000321583">
    <property type="component" value="Unassembled WGS sequence"/>
</dbReference>
<feature type="region of interest" description="Disordered" evidence="1">
    <location>
        <begin position="1"/>
        <end position="78"/>
    </location>
</feature>
<reference evidence="2 3" key="1">
    <citation type="submission" date="2019-07" db="EMBL/GenBank/DDBJ databases">
        <title>Genome sequencing of lignin-degrading bacterial isolates.</title>
        <authorList>
            <person name="Gladden J."/>
        </authorList>
    </citation>
    <scope>NUCLEOTIDE SEQUENCE [LARGE SCALE GENOMIC DNA]</scope>
    <source>
        <strain evidence="2 3">J19</strain>
    </source>
</reference>
<proteinExistence type="predicted"/>
<organism evidence="2 3">
    <name type="scientific">Pseudoxanthomonas taiwanensis J19</name>
    <dbReference type="NCBI Taxonomy" id="935569"/>
    <lineage>
        <taxon>Bacteria</taxon>
        <taxon>Pseudomonadati</taxon>
        <taxon>Pseudomonadota</taxon>
        <taxon>Gammaproteobacteria</taxon>
        <taxon>Lysobacterales</taxon>
        <taxon>Lysobacteraceae</taxon>
        <taxon>Pseudoxanthomonas</taxon>
    </lineage>
</organism>
<feature type="compositionally biased region" description="Basic and acidic residues" evidence="1">
    <location>
        <begin position="48"/>
        <end position="57"/>
    </location>
</feature>
<accession>A0A562D6S1</accession>
<comment type="caution">
    <text evidence="2">The sequence shown here is derived from an EMBL/GenBank/DDBJ whole genome shotgun (WGS) entry which is preliminary data.</text>
</comment>
<feature type="compositionally biased region" description="Polar residues" evidence="1">
    <location>
        <begin position="27"/>
        <end position="37"/>
    </location>
</feature>
<dbReference type="RefSeq" id="WP_125111826.1">
    <property type="nucleotide sequence ID" value="NZ_VLJS01000091.1"/>
</dbReference>
<gene>
    <name evidence="2" type="ORF">L613_000600000500</name>
</gene>
<evidence type="ECO:0000313" key="3">
    <source>
        <dbReference type="Proteomes" id="UP000321583"/>
    </source>
</evidence>
<feature type="compositionally biased region" description="Basic and acidic residues" evidence="1">
    <location>
        <begin position="1"/>
        <end position="14"/>
    </location>
</feature>
<evidence type="ECO:0000313" key="2">
    <source>
        <dbReference type="EMBL" id="TWH05457.1"/>
    </source>
</evidence>
<keyword evidence="3" id="KW-1185">Reference proteome</keyword>
<protein>
    <submittedName>
        <fullName evidence="2">Uncharacterized protein</fullName>
    </submittedName>
</protein>
<name>A0A562D6S1_9GAMM</name>
<dbReference type="EMBL" id="VLJS01000091">
    <property type="protein sequence ID" value="TWH05457.1"/>
    <property type="molecule type" value="Genomic_DNA"/>
</dbReference>
<evidence type="ECO:0000256" key="1">
    <source>
        <dbReference type="SAM" id="MobiDB-lite"/>
    </source>
</evidence>
<dbReference type="AlphaFoldDB" id="A0A562D6S1"/>
<sequence>MQRTHELLEAHNEQARQVPAWRLLDGQQASGGSTVTAEASPDVAGKQQELHQGEIRARATQGSASTHDRRNQRRRDQR</sequence>